<name>A0A0K8WBH7_BACLA</name>
<protein>
    <submittedName>
        <fullName evidence="3">Uncharacterized protein</fullName>
    </submittedName>
</protein>
<keyword evidence="1" id="KW-0175">Coiled coil</keyword>
<dbReference type="PROSITE" id="PS00018">
    <property type="entry name" value="EF_HAND_1"/>
    <property type="match status" value="1"/>
</dbReference>
<organism evidence="3">
    <name type="scientific">Bactrocera latifrons</name>
    <name type="common">Malaysian fruit fly</name>
    <name type="synonym">Chaetodacus latifrons</name>
    <dbReference type="NCBI Taxonomy" id="174628"/>
    <lineage>
        <taxon>Eukaryota</taxon>
        <taxon>Metazoa</taxon>
        <taxon>Ecdysozoa</taxon>
        <taxon>Arthropoda</taxon>
        <taxon>Hexapoda</taxon>
        <taxon>Insecta</taxon>
        <taxon>Pterygota</taxon>
        <taxon>Neoptera</taxon>
        <taxon>Endopterygota</taxon>
        <taxon>Diptera</taxon>
        <taxon>Brachycera</taxon>
        <taxon>Muscomorpha</taxon>
        <taxon>Tephritoidea</taxon>
        <taxon>Tephritidae</taxon>
        <taxon>Bactrocera</taxon>
        <taxon>Bactrocera</taxon>
    </lineage>
</organism>
<evidence type="ECO:0000256" key="1">
    <source>
        <dbReference type="SAM" id="Coils"/>
    </source>
</evidence>
<feature type="compositionally biased region" description="Polar residues" evidence="2">
    <location>
        <begin position="356"/>
        <end position="370"/>
    </location>
</feature>
<evidence type="ECO:0000313" key="3">
    <source>
        <dbReference type="EMBL" id="JAI48427.1"/>
    </source>
</evidence>
<feature type="coiled-coil region" evidence="1">
    <location>
        <begin position="557"/>
        <end position="584"/>
    </location>
</feature>
<feature type="region of interest" description="Disordered" evidence="2">
    <location>
        <begin position="348"/>
        <end position="370"/>
    </location>
</feature>
<proteinExistence type="predicted"/>
<sequence>MITVNSRVFQYYLDNFFKFPKEIRNDIVYCQRSLKAHIKVHQMVIDVFNQEEDADPAQKQRILEEIESEIYEINAEQHFLFLRLRRIVDEFTKMLKRNDVLIDYEAINSTISKEVVPLINDLTIDILPATVLFRNTEQKLIEKYFEVQKEKIVYEIEDSDEDHNQILSSGDLIDNFSATSNDAFHLQGSGENSNSLSQMSLLKPISQRLVGSGRFTDASKFLQMNLVEEKGNDEPLKDDVLPLEDVSDFPSTSQKSNESIEPLEDLPVSKNVKISRLNLRQALNKARTENMVAKAAASMIARAIPTSSTSVCPASTSLESVTHSSQRKYEVRTRSSRNTGGNVLTGAIVTREKNTSELNSSSDDSNPERLQTPTQCLWAVMDSTELRTLPEHYGQEMFLRLFQLFTPIMLVQMQQRRSKRKRRTVHNNERADFHYGRIEYGSYPPPEKKRKAFLISPQVKRVLQSKRPKRTNTEKNENQAPSRSSSSSPDEKRCCNECLKSGGCFDECLECKGYYHQICHIEEEEKTTDHSNVPVQGNVLQKLCPACKRQRSSLSSKDALHSTAQELEKKLAHEKDRRMNLQQESKMYKLQMRNLFNIVNTIKCDPENDSSG</sequence>
<feature type="region of interest" description="Disordered" evidence="2">
    <location>
        <begin position="455"/>
        <end position="493"/>
    </location>
</feature>
<gene>
    <name evidence="3" type="ORF">c0_g1_i4</name>
</gene>
<dbReference type="EMBL" id="GDHF01003887">
    <property type="protein sequence ID" value="JAI48427.1"/>
    <property type="molecule type" value="Transcribed_RNA"/>
</dbReference>
<dbReference type="OrthoDB" id="7740893at2759"/>
<dbReference type="AlphaFoldDB" id="A0A0K8WBH7"/>
<dbReference type="InterPro" id="IPR018247">
    <property type="entry name" value="EF_Hand_1_Ca_BS"/>
</dbReference>
<reference evidence="3" key="1">
    <citation type="submission" date="2015-06" db="EMBL/GenBank/DDBJ databases">
        <authorList>
            <person name="Hoefler B.C."/>
            <person name="Straight P.D."/>
        </authorList>
    </citation>
    <scope>NUCLEOTIDE SEQUENCE</scope>
</reference>
<evidence type="ECO:0000256" key="2">
    <source>
        <dbReference type="SAM" id="MobiDB-lite"/>
    </source>
</evidence>
<accession>A0A0K8WBH7</accession>